<name>A0A6P1YDV0_9FIRM</name>
<protein>
    <recommendedName>
        <fullName evidence="3">SurA N-terminal domain-containing protein</fullName>
    </recommendedName>
</protein>
<dbReference type="AlphaFoldDB" id="A0A6P1YDV0"/>
<dbReference type="InterPro" id="IPR027304">
    <property type="entry name" value="Trigger_fact/SurA_dom_sf"/>
</dbReference>
<reference evidence="1 2" key="1">
    <citation type="submission" date="2020-02" db="EMBL/GenBank/DDBJ databases">
        <title>Thermophilic hydrogen producing bacteria, Caloranaerobacter azorensis.</title>
        <authorList>
            <person name="Baek K."/>
        </authorList>
    </citation>
    <scope>NUCLEOTIDE SEQUENCE [LARGE SCALE GENOMIC DNA]</scope>
    <source>
        <strain evidence="1 2">T3-1</strain>
    </source>
</reference>
<dbReference type="SUPFAM" id="SSF109998">
    <property type="entry name" value="Triger factor/SurA peptide-binding domain-like"/>
    <property type="match status" value="1"/>
</dbReference>
<dbReference type="KEGG" id="cazo:G3A45_06285"/>
<sequence length="212" mass="24900">MKNVKFIITVLCLLVLGVAVGASKIDSLDIFKKELKEIGTKVKDIEQDKTSRDVVLEIGDEAITLQRFKTVGAMLKTEDKNKITDFIVKHVLIKKLAREKGIIVSDNEVKEYIQQIRTFIDNNDKAKEKFNVFLESFGFTEEEFWSSDKTFEIYKSALLEGKYRKIFREEFRNKYKDKTSGEIERLVDKRIDELIKHEKEKIKVKMYFDKIK</sequence>
<accession>A0A6P1YDV0</accession>
<dbReference type="Gene3D" id="1.10.4030.10">
    <property type="entry name" value="Porin chaperone SurA, peptide-binding domain"/>
    <property type="match status" value="1"/>
</dbReference>
<evidence type="ECO:0000313" key="2">
    <source>
        <dbReference type="Proteomes" id="UP000464452"/>
    </source>
</evidence>
<evidence type="ECO:0000313" key="1">
    <source>
        <dbReference type="EMBL" id="QIB26933.1"/>
    </source>
</evidence>
<organism evidence="1 2">
    <name type="scientific">Caloranaerobacter azorensis</name>
    <dbReference type="NCBI Taxonomy" id="116090"/>
    <lineage>
        <taxon>Bacteria</taxon>
        <taxon>Bacillati</taxon>
        <taxon>Bacillota</taxon>
        <taxon>Tissierellia</taxon>
        <taxon>Tissierellales</taxon>
        <taxon>Thermohalobacteraceae</taxon>
        <taxon>Caloranaerobacter</taxon>
    </lineage>
</organism>
<proteinExistence type="predicted"/>
<dbReference type="Pfam" id="PF13624">
    <property type="entry name" value="SurA_N_3"/>
    <property type="match status" value="1"/>
</dbReference>
<dbReference type="EMBL" id="CP048617">
    <property type="protein sequence ID" value="QIB26933.1"/>
    <property type="molecule type" value="Genomic_DNA"/>
</dbReference>
<gene>
    <name evidence="1" type="ORF">G3A45_06285</name>
</gene>
<dbReference type="Proteomes" id="UP000464452">
    <property type="component" value="Chromosome"/>
</dbReference>
<evidence type="ECO:0008006" key="3">
    <source>
        <dbReference type="Google" id="ProtNLM"/>
    </source>
</evidence>
<dbReference type="RefSeq" id="WP_163234881.1">
    <property type="nucleotide sequence ID" value="NZ_CP048617.1"/>
</dbReference>